<dbReference type="RefSeq" id="WP_142944009.1">
    <property type="nucleotide sequence ID" value="NZ_VIKR01000006.1"/>
</dbReference>
<evidence type="ECO:0000256" key="2">
    <source>
        <dbReference type="SAM" id="Phobius"/>
    </source>
</evidence>
<protein>
    <submittedName>
        <fullName evidence="3">Uncharacterized protein</fullName>
    </submittedName>
</protein>
<feature type="transmembrane region" description="Helical" evidence="2">
    <location>
        <begin position="29"/>
        <end position="48"/>
    </location>
</feature>
<comment type="caution">
    <text evidence="3">The sequence shown here is derived from an EMBL/GenBank/DDBJ whole genome shotgun (WGS) entry which is preliminary data.</text>
</comment>
<keyword evidence="2" id="KW-0472">Membrane</keyword>
<organism evidence="3 4">
    <name type="scientific">Aliikangiella marina</name>
    <dbReference type="NCBI Taxonomy" id="1712262"/>
    <lineage>
        <taxon>Bacteria</taxon>
        <taxon>Pseudomonadati</taxon>
        <taxon>Pseudomonadota</taxon>
        <taxon>Gammaproteobacteria</taxon>
        <taxon>Oceanospirillales</taxon>
        <taxon>Pleioneaceae</taxon>
        <taxon>Aliikangiella</taxon>
    </lineage>
</organism>
<feature type="region of interest" description="Disordered" evidence="1">
    <location>
        <begin position="51"/>
        <end position="78"/>
    </location>
</feature>
<keyword evidence="2" id="KW-1133">Transmembrane helix</keyword>
<accession>A0A545T324</accession>
<evidence type="ECO:0000313" key="4">
    <source>
        <dbReference type="Proteomes" id="UP000317839"/>
    </source>
</evidence>
<keyword evidence="2" id="KW-0812">Transmembrane</keyword>
<proteinExistence type="predicted"/>
<dbReference type="Proteomes" id="UP000317839">
    <property type="component" value="Unassembled WGS sequence"/>
</dbReference>
<gene>
    <name evidence="3" type="ORF">FLL45_20895</name>
</gene>
<dbReference type="AlphaFoldDB" id="A0A545T324"/>
<keyword evidence="4" id="KW-1185">Reference proteome</keyword>
<reference evidence="3 4" key="1">
    <citation type="submission" date="2019-06" db="EMBL/GenBank/DDBJ databases">
        <title>Draft genome of Aliikangiella marina GYP-15.</title>
        <authorList>
            <person name="Wang G."/>
        </authorList>
    </citation>
    <scope>NUCLEOTIDE SEQUENCE [LARGE SCALE GENOMIC DNA]</scope>
    <source>
        <strain evidence="3 4">GYP-15</strain>
    </source>
</reference>
<name>A0A545T324_9GAMM</name>
<sequence>MEEDPREKFYKQMEPAYAMAKRDSTISIIKKYGLVIFVVLLIILNSLGSNKSTCNSNEPSSEQDSHCHAENYSYPGED</sequence>
<feature type="compositionally biased region" description="Polar residues" evidence="1">
    <location>
        <begin position="51"/>
        <end position="62"/>
    </location>
</feature>
<evidence type="ECO:0000256" key="1">
    <source>
        <dbReference type="SAM" id="MobiDB-lite"/>
    </source>
</evidence>
<evidence type="ECO:0000313" key="3">
    <source>
        <dbReference type="EMBL" id="TQV71610.1"/>
    </source>
</evidence>
<dbReference type="EMBL" id="VIKR01000006">
    <property type="protein sequence ID" value="TQV71610.1"/>
    <property type="molecule type" value="Genomic_DNA"/>
</dbReference>